<organism evidence="1 2">
    <name type="scientific">Aliibacillus thermotolerans</name>
    <dbReference type="NCBI Taxonomy" id="1834418"/>
    <lineage>
        <taxon>Bacteria</taxon>
        <taxon>Bacillati</taxon>
        <taxon>Bacillota</taxon>
        <taxon>Bacilli</taxon>
        <taxon>Bacillales</taxon>
        <taxon>Bacillaceae</taxon>
        <taxon>Aliibacillus</taxon>
    </lineage>
</organism>
<proteinExistence type="predicted"/>
<accession>A0ABW0U1L3</accession>
<dbReference type="EMBL" id="JBHSPF010000003">
    <property type="protein sequence ID" value="MFC5627345.1"/>
    <property type="molecule type" value="Genomic_DNA"/>
</dbReference>
<comment type="caution">
    <text evidence="1">The sequence shown here is derived from an EMBL/GenBank/DDBJ whole genome shotgun (WGS) entry which is preliminary data.</text>
</comment>
<dbReference type="Proteomes" id="UP001596143">
    <property type="component" value="Unassembled WGS sequence"/>
</dbReference>
<reference evidence="2" key="1">
    <citation type="journal article" date="2019" name="Int. J. Syst. Evol. Microbiol.">
        <title>The Global Catalogue of Microorganisms (GCM) 10K type strain sequencing project: providing services to taxonomists for standard genome sequencing and annotation.</title>
        <authorList>
            <consortium name="The Broad Institute Genomics Platform"/>
            <consortium name="The Broad Institute Genome Sequencing Center for Infectious Disease"/>
            <person name="Wu L."/>
            <person name="Ma J."/>
        </authorList>
    </citation>
    <scope>NUCLEOTIDE SEQUENCE [LARGE SCALE GENOMIC DNA]</scope>
    <source>
        <strain evidence="2">CGMCC 1.15790</strain>
    </source>
</reference>
<protein>
    <recommendedName>
        <fullName evidence="3">Ferredoxin</fullName>
    </recommendedName>
</protein>
<name>A0ABW0U1L3_9BACI</name>
<evidence type="ECO:0008006" key="3">
    <source>
        <dbReference type="Google" id="ProtNLM"/>
    </source>
</evidence>
<keyword evidence="2" id="KW-1185">Reference proteome</keyword>
<gene>
    <name evidence="1" type="ORF">ACFPTR_00350</name>
</gene>
<evidence type="ECO:0000313" key="1">
    <source>
        <dbReference type="EMBL" id="MFC5627345.1"/>
    </source>
</evidence>
<evidence type="ECO:0000313" key="2">
    <source>
        <dbReference type="Proteomes" id="UP001596143"/>
    </source>
</evidence>
<dbReference type="RefSeq" id="WP_270896794.1">
    <property type="nucleotide sequence ID" value="NZ_JBHSPF010000003.1"/>
</dbReference>
<sequence length="104" mass="12102">MGKFIILTNKEDYQTDLNNDGLKVIETYDYFFFDKLKAKYTIAEVLSDDIKIKLIEESNDKTYINEIPIKFFEAFETIDEAKEELNELSGPDTDFSQLKLAAKN</sequence>